<proteinExistence type="inferred from homology"/>
<dbReference type="InterPro" id="IPR029068">
    <property type="entry name" value="Glyas_Bleomycin-R_OHBP_Dase"/>
</dbReference>
<organism evidence="5 6">
    <name type="scientific">Subtercola boreus</name>
    <dbReference type="NCBI Taxonomy" id="120213"/>
    <lineage>
        <taxon>Bacteria</taxon>
        <taxon>Bacillati</taxon>
        <taxon>Actinomycetota</taxon>
        <taxon>Actinomycetes</taxon>
        <taxon>Micrococcales</taxon>
        <taxon>Microbacteriaceae</taxon>
        <taxon>Subtercola</taxon>
    </lineage>
</organism>
<keyword evidence="3" id="KW-0046">Antibiotic resistance</keyword>
<dbReference type="SUPFAM" id="SSF54593">
    <property type="entry name" value="Glyoxalase/Bleomycin resistance protein/Dihydroxybiphenyl dioxygenase"/>
    <property type="match status" value="1"/>
</dbReference>
<name>A0A3E0W593_9MICO</name>
<evidence type="ECO:0000256" key="2">
    <source>
        <dbReference type="ARBA" id="ARBA00021572"/>
    </source>
</evidence>
<comment type="caution">
    <text evidence="5">The sequence shown here is derived from an EMBL/GenBank/DDBJ whole genome shotgun (WGS) entry which is preliminary data.</text>
</comment>
<evidence type="ECO:0000313" key="6">
    <source>
        <dbReference type="Proteomes" id="UP000256541"/>
    </source>
</evidence>
<evidence type="ECO:0000313" key="5">
    <source>
        <dbReference type="EMBL" id="RFA16909.1"/>
    </source>
</evidence>
<evidence type="ECO:0000259" key="4">
    <source>
        <dbReference type="PROSITE" id="PS51819"/>
    </source>
</evidence>
<evidence type="ECO:0000256" key="1">
    <source>
        <dbReference type="ARBA" id="ARBA00011051"/>
    </source>
</evidence>
<gene>
    <name evidence="5" type="ORF">B7R22_02170</name>
</gene>
<dbReference type="InterPro" id="IPR000335">
    <property type="entry name" value="Bleomycin-R"/>
</dbReference>
<dbReference type="CDD" id="cd08349">
    <property type="entry name" value="BLMA_like"/>
    <property type="match status" value="1"/>
</dbReference>
<evidence type="ECO:0000256" key="3">
    <source>
        <dbReference type="ARBA" id="ARBA00023251"/>
    </source>
</evidence>
<dbReference type="Proteomes" id="UP000256541">
    <property type="component" value="Unassembled WGS sequence"/>
</dbReference>
<dbReference type="GO" id="GO:0046677">
    <property type="term" value="P:response to antibiotic"/>
    <property type="evidence" value="ECO:0007669"/>
    <property type="project" value="UniProtKB-KW"/>
</dbReference>
<dbReference type="OrthoDB" id="284897at2"/>
<dbReference type="Gene3D" id="3.10.180.10">
    <property type="entry name" value="2,3-Dihydroxybiphenyl 1,2-Dioxygenase, domain 1"/>
    <property type="match status" value="1"/>
</dbReference>
<feature type="domain" description="VOC" evidence="4">
    <location>
        <begin position="4"/>
        <end position="133"/>
    </location>
</feature>
<reference evidence="5 6" key="1">
    <citation type="submission" date="2017-04" db="EMBL/GenBank/DDBJ databases">
        <title>Comparative genome analysis of Subtercola boreus.</title>
        <authorList>
            <person name="Cho Y.-J."/>
            <person name="Cho A."/>
            <person name="Kim O.-S."/>
            <person name="Lee J.-I."/>
        </authorList>
    </citation>
    <scope>NUCLEOTIDE SEQUENCE [LARGE SCALE GENOMIC DNA]</scope>
    <source>
        <strain evidence="5 6">P27479</strain>
    </source>
</reference>
<dbReference type="InterPro" id="IPR037523">
    <property type="entry name" value="VOC_core"/>
</dbReference>
<dbReference type="AlphaFoldDB" id="A0A3E0W593"/>
<comment type="similarity">
    <text evidence="1">Belongs to the bleomycin resistance protein family.</text>
</comment>
<accession>A0A3E0W593</accession>
<dbReference type="PROSITE" id="PS51819">
    <property type="entry name" value="VOC"/>
    <property type="match status" value="1"/>
</dbReference>
<dbReference type="EMBL" id="NBXB01000008">
    <property type="protein sequence ID" value="RFA16909.1"/>
    <property type="molecule type" value="Genomic_DNA"/>
</dbReference>
<sequence>MDFAPSLVPELLVTNLDQSIEFWSGRCGFGVKYARPEERFAYLVLGTTHVMLEQAGVGRNWLTGPLDQPLGRGVNFQITVPDVDTIVASLAFAEIELFMEPETKWYRTGDEEAGVRQFLVSDPDGYLLRFQSSVGRRTAAR</sequence>
<protein>
    <recommendedName>
        <fullName evidence="2">Bleomycin resistance protein</fullName>
    </recommendedName>
</protein>